<evidence type="ECO:0000313" key="11">
    <source>
        <dbReference type="Proteomes" id="UP000744769"/>
    </source>
</evidence>
<dbReference type="PANTHER" id="PTHR21090:SF5">
    <property type="entry name" value="PENTAFUNCTIONAL AROM POLYPEPTIDE"/>
    <property type="match status" value="1"/>
</dbReference>
<feature type="binding site" evidence="8">
    <location>
        <position position="166"/>
    </location>
    <ligand>
        <name>3-phosphoshikimate</name>
        <dbReference type="ChEBI" id="CHEBI:145989"/>
    </ligand>
</feature>
<dbReference type="Gene3D" id="3.65.10.10">
    <property type="entry name" value="Enolpyruvate transferase domain"/>
    <property type="match status" value="2"/>
</dbReference>
<dbReference type="NCBIfam" id="TIGR01356">
    <property type="entry name" value="aroA"/>
    <property type="match status" value="1"/>
</dbReference>
<feature type="binding site" evidence="8">
    <location>
        <position position="167"/>
    </location>
    <ligand>
        <name>phosphoenolpyruvate</name>
        <dbReference type="ChEBI" id="CHEBI:58702"/>
    </ligand>
</feature>
<dbReference type="CDD" id="cd01556">
    <property type="entry name" value="EPSP_synthase"/>
    <property type="match status" value="1"/>
</dbReference>
<proteinExistence type="inferred from homology"/>
<sequence length="421" mass="43529">MNAPAPWPAPQAPGPLDATVVVPGSKSLTNRYAVLAALADGPSRLRRPLVSRDTTLMANALRSLGIGIEETDEGWTVTPGRIRGCADVACGLAGTVMRFVPPVAALADGPVDFDGDGQARSRPMGAILGALRDLGVGVFGDALPFQVQGTGRVRGGRVLIDASSSSQFVSGLLLAGARYEQGVAVVHDGKPVPSLPHIDMTVAVLRAAGVTVDDSAANTWRVEPGPIRALDLTVEPDLSNAAPFLAAALVAGGTVRVPDWPSTTTQAGDALRELLPQLGATVDLVDGTLTVTGDGSVRAVDVDLHDVGELTPVIAALAALGDGTSYLRGVGHLRFHETDRLAALATEINALGGEVSELDDGLQITPKPLRGNVFQTYGDHRMVMAAAVLGLRVPGIEIADVQTVGKTLPEFTALWTRMLGA</sequence>
<feature type="binding site" evidence="8">
    <location>
        <position position="167"/>
    </location>
    <ligand>
        <name>3-phosphoshikimate</name>
        <dbReference type="ChEBI" id="CHEBI:145989"/>
    </ligand>
</feature>
<dbReference type="Pfam" id="PF00275">
    <property type="entry name" value="EPSP_synthase"/>
    <property type="match status" value="1"/>
</dbReference>
<comment type="subunit">
    <text evidence="8">Monomer.</text>
</comment>
<dbReference type="EC" id="2.5.1.19" evidence="8"/>
<feature type="binding site" evidence="8">
    <location>
        <position position="94"/>
    </location>
    <ligand>
        <name>phosphoenolpyruvate</name>
        <dbReference type="ChEBI" id="CHEBI:58702"/>
    </ligand>
</feature>
<comment type="caution">
    <text evidence="10">The sequence shown here is derived from an EMBL/GenBank/DDBJ whole genome shotgun (WGS) entry which is preliminary data.</text>
</comment>
<dbReference type="EMBL" id="JAAOIV010000008">
    <property type="protein sequence ID" value="NHN56429.1"/>
    <property type="molecule type" value="Genomic_DNA"/>
</dbReference>
<dbReference type="InterPro" id="IPR006264">
    <property type="entry name" value="EPSP_synthase"/>
</dbReference>
<feature type="binding site" evidence="8">
    <location>
        <position position="309"/>
    </location>
    <ligand>
        <name>3-phosphoshikimate</name>
        <dbReference type="ChEBI" id="CHEBI:145989"/>
    </ligand>
</feature>
<feature type="binding site" evidence="8">
    <location>
        <position position="381"/>
    </location>
    <ligand>
        <name>phosphoenolpyruvate</name>
        <dbReference type="ChEBI" id="CHEBI:58702"/>
    </ligand>
</feature>
<feature type="binding site" evidence="8">
    <location>
        <position position="194"/>
    </location>
    <ligand>
        <name>3-phosphoshikimate</name>
        <dbReference type="ChEBI" id="CHEBI:145989"/>
    </ligand>
</feature>
<feature type="binding site" evidence="8">
    <location>
        <position position="340"/>
    </location>
    <ligand>
        <name>phosphoenolpyruvate</name>
        <dbReference type="ChEBI" id="CHEBI:58702"/>
    </ligand>
</feature>
<evidence type="ECO:0000313" key="10">
    <source>
        <dbReference type="EMBL" id="NHN56429.1"/>
    </source>
</evidence>
<reference evidence="10" key="1">
    <citation type="submission" date="2020-03" db="EMBL/GenBank/DDBJ databases">
        <title>Draft sequencing of Calidifontibacter sp. DB0510.</title>
        <authorList>
            <person name="Kim D.-U."/>
        </authorList>
    </citation>
    <scope>NUCLEOTIDE SEQUENCE</scope>
    <source>
        <strain evidence="10">DB0510</strain>
    </source>
</reference>
<feature type="binding site" evidence="8">
    <location>
        <position position="165"/>
    </location>
    <ligand>
        <name>3-phosphoshikimate</name>
        <dbReference type="ChEBI" id="CHEBI:145989"/>
    </ligand>
</feature>
<dbReference type="FunFam" id="3.65.10.10:FF:000010">
    <property type="entry name" value="3-phosphoshikimate 1-carboxyvinyltransferase"/>
    <property type="match status" value="1"/>
</dbReference>
<comment type="similarity">
    <text evidence="2 8">Belongs to the EPSP synthase family.</text>
</comment>
<feature type="binding site" evidence="8">
    <location>
        <position position="26"/>
    </location>
    <ligand>
        <name>phosphoenolpyruvate</name>
        <dbReference type="ChEBI" id="CHEBI:58702"/>
    </ligand>
</feature>
<keyword evidence="11" id="KW-1185">Reference proteome</keyword>
<dbReference type="RefSeq" id="WP_166197094.1">
    <property type="nucleotide sequence ID" value="NZ_JAAOIV010000008.1"/>
</dbReference>
<keyword evidence="5 8" id="KW-0808">Transferase</keyword>
<name>A0A967B0B1_9MICO</name>
<dbReference type="InterPro" id="IPR023193">
    <property type="entry name" value="EPSP_synthase_CS"/>
</dbReference>
<keyword evidence="6 8" id="KW-0057">Aromatic amino acid biosynthesis</keyword>
<gene>
    <name evidence="8 10" type="primary">aroA</name>
    <name evidence="10" type="ORF">G9U51_11635</name>
</gene>
<evidence type="ECO:0000256" key="3">
    <source>
        <dbReference type="ARBA" id="ARBA00022490"/>
    </source>
</evidence>
<dbReference type="PROSITE" id="PS00885">
    <property type="entry name" value="EPSP_SYNTHASE_2"/>
    <property type="match status" value="1"/>
</dbReference>
<accession>A0A967B0B1</accession>
<feature type="binding site" evidence="8">
    <location>
        <position position="26"/>
    </location>
    <ligand>
        <name>3-phosphoshikimate</name>
        <dbReference type="ChEBI" id="CHEBI:145989"/>
    </ligand>
</feature>
<dbReference type="GO" id="GO:0009423">
    <property type="term" value="P:chorismate biosynthetic process"/>
    <property type="evidence" value="ECO:0007669"/>
    <property type="project" value="UniProtKB-UniRule"/>
</dbReference>
<dbReference type="InterPro" id="IPR001986">
    <property type="entry name" value="Enolpyruvate_Tfrase_dom"/>
</dbReference>
<evidence type="ECO:0000256" key="2">
    <source>
        <dbReference type="ARBA" id="ARBA00009948"/>
    </source>
</evidence>
<feature type="binding site" evidence="8">
    <location>
        <position position="31"/>
    </location>
    <ligand>
        <name>3-phosphoshikimate</name>
        <dbReference type="ChEBI" id="CHEBI:145989"/>
    </ligand>
</feature>
<feature type="binding site" evidence="8">
    <location>
        <position position="27"/>
    </location>
    <ligand>
        <name>3-phosphoshikimate</name>
        <dbReference type="ChEBI" id="CHEBI:145989"/>
    </ligand>
</feature>
<dbReference type="FunFam" id="3.65.10.10:FF:000011">
    <property type="entry name" value="3-phosphoshikimate 1-carboxyvinyltransferase"/>
    <property type="match status" value="1"/>
</dbReference>
<keyword evidence="4 8" id="KW-0028">Amino-acid biosynthesis</keyword>
<dbReference type="GO" id="GO:0008652">
    <property type="term" value="P:amino acid biosynthetic process"/>
    <property type="evidence" value="ECO:0007669"/>
    <property type="project" value="UniProtKB-KW"/>
</dbReference>
<feature type="binding site" evidence="8">
    <location>
        <position position="122"/>
    </location>
    <ligand>
        <name>phosphoenolpyruvate</name>
        <dbReference type="ChEBI" id="CHEBI:58702"/>
    </ligand>
</feature>
<evidence type="ECO:0000256" key="6">
    <source>
        <dbReference type="ARBA" id="ARBA00023141"/>
    </source>
</evidence>
<comment type="catalytic activity">
    <reaction evidence="7">
        <text>3-phosphoshikimate + phosphoenolpyruvate = 5-O-(1-carboxyvinyl)-3-phosphoshikimate + phosphate</text>
        <dbReference type="Rhea" id="RHEA:21256"/>
        <dbReference type="ChEBI" id="CHEBI:43474"/>
        <dbReference type="ChEBI" id="CHEBI:57701"/>
        <dbReference type="ChEBI" id="CHEBI:58702"/>
        <dbReference type="ChEBI" id="CHEBI:145989"/>
        <dbReference type="EC" id="2.5.1.19"/>
    </reaction>
    <physiologicalReaction direction="left-to-right" evidence="7">
        <dbReference type="Rhea" id="RHEA:21257"/>
    </physiologicalReaction>
</comment>
<feature type="active site" description="Proton acceptor" evidence="8">
    <location>
        <position position="309"/>
    </location>
</feature>
<keyword evidence="3 8" id="KW-0963">Cytoplasm</keyword>
<dbReference type="Proteomes" id="UP000744769">
    <property type="component" value="Unassembled WGS sequence"/>
</dbReference>
<dbReference type="PANTHER" id="PTHR21090">
    <property type="entry name" value="AROM/DEHYDROQUINATE SYNTHASE"/>
    <property type="match status" value="1"/>
</dbReference>
<feature type="binding site" evidence="8">
    <location>
        <position position="406"/>
    </location>
    <ligand>
        <name>phosphoenolpyruvate</name>
        <dbReference type="ChEBI" id="CHEBI:58702"/>
    </ligand>
</feature>
<dbReference type="AlphaFoldDB" id="A0A967B0B1"/>
<dbReference type="PROSITE" id="PS00104">
    <property type="entry name" value="EPSP_SYNTHASE_1"/>
    <property type="match status" value="1"/>
</dbReference>
<feature type="domain" description="Enolpyruvate transferase" evidence="9">
    <location>
        <begin position="11"/>
        <end position="412"/>
    </location>
</feature>
<dbReference type="PIRSF" id="PIRSF000505">
    <property type="entry name" value="EPSPS"/>
    <property type="match status" value="1"/>
</dbReference>
<comment type="pathway">
    <text evidence="1 8">Metabolic intermediate biosynthesis; chorismate biosynthesis; chorismate from D-erythrose 4-phosphate and phosphoenolpyruvate: step 6/7.</text>
</comment>
<dbReference type="GO" id="GO:0005737">
    <property type="term" value="C:cytoplasm"/>
    <property type="evidence" value="ECO:0007669"/>
    <property type="project" value="UniProtKB-SubCell"/>
</dbReference>
<evidence type="ECO:0000256" key="5">
    <source>
        <dbReference type="ARBA" id="ARBA00022679"/>
    </source>
</evidence>
<evidence type="ECO:0000256" key="7">
    <source>
        <dbReference type="ARBA" id="ARBA00044633"/>
    </source>
</evidence>
<dbReference type="GO" id="GO:0009073">
    <property type="term" value="P:aromatic amino acid family biosynthetic process"/>
    <property type="evidence" value="ECO:0007669"/>
    <property type="project" value="UniProtKB-KW"/>
</dbReference>
<dbReference type="SUPFAM" id="SSF55205">
    <property type="entry name" value="EPT/RTPC-like"/>
    <property type="match status" value="1"/>
</dbReference>
<comment type="function">
    <text evidence="8">Catalyzes the transfer of the enolpyruvyl moiety of phosphoenolpyruvate (PEP) to the 5-hydroxyl of shikimate-3-phosphate (S3P) to produce enolpyruvyl shikimate-3-phosphate and inorganic phosphate.</text>
</comment>
<organism evidence="10 11">
    <name type="scientific">Metallococcus carri</name>
    <dbReference type="NCBI Taxonomy" id="1656884"/>
    <lineage>
        <taxon>Bacteria</taxon>
        <taxon>Bacillati</taxon>
        <taxon>Actinomycetota</taxon>
        <taxon>Actinomycetes</taxon>
        <taxon>Micrococcales</taxon>
        <taxon>Dermacoccaceae</taxon>
        <taxon>Metallococcus</taxon>
    </lineage>
</organism>
<dbReference type="HAMAP" id="MF_00210">
    <property type="entry name" value="EPSP_synth"/>
    <property type="match status" value="1"/>
</dbReference>
<evidence type="ECO:0000256" key="8">
    <source>
        <dbReference type="HAMAP-Rule" id="MF_00210"/>
    </source>
</evidence>
<feature type="binding site" evidence="8">
    <location>
        <position position="336"/>
    </location>
    <ligand>
        <name>3-phosphoshikimate</name>
        <dbReference type="ChEBI" id="CHEBI:145989"/>
    </ligand>
</feature>
<dbReference type="InterPro" id="IPR036968">
    <property type="entry name" value="Enolpyruvate_Tfrase_sf"/>
</dbReference>
<protein>
    <recommendedName>
        <fullName evidence="8">3-phosphoshikimate 1-carboxyvinyltransferase</fullName>
        <ecNumber evidence="8">2.5.1.19</ecNumber>
    </recommendedName>
    <alternativeName>
        <fullName evidence="8">5-enolpyruvylshikimate-3-phosphate synthase</fullName>
        <shortName evidence="8">EPSP synthase</shortName>
        <shortName evidence="8">EPSPS</shortName>
    </alternativeName>
</protein>
<evidence type="ECO:0000256" key="1">
    <source>
        <dbReference type="ARBA" id="ARBA00004811"/>
    </source>
</evidence>
<comment type="subcellular location">
    <subcellularLocation>
        <location evidence="8">Cytoplasm</location>
    </subcellularLocation>
</comment>
<dbReference type="GO" id="GO:0003866">
    <property type="term" value="F:3-phosphoshikimate 1-carboxyvinyltransferase activity"/>
    <property type="evidence" value="ECO:0007669"/>
    <property type="project" value="UniProtKB-UniRule"/>
</dbReference>
<evidence type="ECO:0000259" key="9">
    <source>
        <dbReference type="Pfam" id="PF00275"/>
    </source>
</evidence>
<evidence type="ECO:0000256" key="4">
    <source>
        <dbReference type="ARBA" id="ARBA00022605"/>
    </source>
</evidence>
<comment type="caution">
    <text evidence="8">Lacks conserved residue(s) required for the propagation of feature annotation.</text>
</comment>
<dbReference type="InterPro" id="IPR013792">
    <property type="entry name" value="RNA3'P_cycl/enolpyr_Trfase_a/b"/>
</dbReference>